<protein>
    <submittedName>
        <fullName evidence="1">Uncharacterized protein</fullName>
    </submittedName>
</protein>
<dbReference type="Proteomes" id="UP000824533">
    <property type="component" value="Linkage Group LG12"/>
</dbReference>
<sequence length="342" mass="38214">MKYCIHVINLGNSVNGALGKLLGAKNLSQKVAIHNAVLVPTLTYGSENCKKYRYDYVYYPEIKGWLKQNIIPTTWREARLRCQLEGGELASPIDDGFLKTLKSRSHVSTWTGVHSLFSKGDYFSIGGLPILRMPISWAPGEPDNHEDKEQCIVMMPNGTFADVCCDEMFPYFCFKKKSSSHVINVCGTVDPGYTYEPRTGSCYKFHDHVETWTRAYMTCAAEGAYLVIMDTAIEIQVLVEIFSKYPTSKIYGLTPFKNDIFVGVHDWGEPGLWTTIHGQPIDRLLTTGVINWAGGQPDNATLSGLGQSCTTITRLGHFNDGWCHARAPFICEKAPDSLDDDE</sequence>
<evidence type="ECO:0000313" key="2">
    <source>
        <dbReference type="Proteomes" id="UP000824533"/>
    </source>
</evidence>
<accession>A0ACC1CZ78</accession>
<gene>
    <name evidence="1" type="ORF">K1T71_006915</name>
</gene>
<evidence type="ECO:0000313" key="1">
    <source>
        <dbReference type="EMBL" id="KAJ0176906.1"/>
    </source>
</evidence>
<dbReference type="EMBL" id="CM034398">
    <property type="protein sequence ID" value="KAJ0176906.1"/>
    <property type="molecule type" value="Genomic_DNA"/>
</dbReference>
<organism evidence="1 2">
    <name type="scientific">Dendrolimus kikuchii</name>
    <dbReference type="NCBI Taxonomy" id="765133"/>
    <lineage>
        <taxon>Eukaryota</taxon>
        <taxon>Metazoa</taxon>
        <taxon>Ecdysozoa</taxon>
        <taxon>Arthropoda</taxon>
        <taxon>Hexapoda</taxon>
        <taxon>Insecta</taxon>
        <taxon>Pterygota</taxon>
        <taxon>Neoptera</taxon>
        <taxon>Endopterygota</taxon>
        <taxon>Lepidoptera</taxon>
        <taxon>Glossata</taxon>
        <taxon>Ditrysia</taxon>
        <taxon>Bombycoidea</taxon>
        <taxon>Lasiocampidae</taxon>
        <taxon>Dendrolimus</taxon>
    </lineage>
</organism>
<comment type="caution">
    <text evidence="1">The sequence shown here is derived from an EMBL/GenBank/DDBJ whole genome shotgun (WGS) entry which is preliminary data.</text>
</comment>
<reference evidence="1 2" key="1">
    <citation type="journal article" date="2021" name="Front. Genet.">
        <title>Chromosome-Level Genome Assembly Reveals Significant Gene Expansion in the Toll and IMD Signaling Pathways of Dendrolimus kikuchii.</title>
        <authorList>
            <person name="Zhou J."/>
            <person name="Wu P."/>
            <person name="Xiong Z."/>
            <person name="Liu N."/>
            <person name="Zhao N."/>
            <person name="Ji M."/>
            <person name="Qiu Y."/>
            <person name="Yang B."/>
        </authorList>
    </citation>
    <scope>NUCLEOTIDE SEQUENCE [LARGE SCALE GENOMIC DNA]</scope>
    <source>
        <strain evidence="1">Ann1</strain>
    </source>
</reference>
<proteinExistence type="predicted"/>
<keyword evidence="2" id="KW-1185">Reference proteome</keyword>
<name>A0ACC1CZ78_9NEOP</name>